<dbReference type="Gene3D" id="2.40.50.140">
    <property type="entry name" value="Nucleic acid-binding proteins"/>
    <property type="match status" value="1"/>
</dbReference>
<proteinExistence type="inferred from homology"/>
<dbReference type="GO" id="GO:0015408">
    <property type="term" value="F:ABC-type ferric iron transporter activity"/>
    <property type="evidence" value="ECO:0007669"/>
    <property type="project" value="InterPro"/>
</dbReference>
<dbReference type="PROSITE" id="PS50893">
    <property type="entry name" value="ABC_TRANSPORTER_2"/>
    <property type="match status" value="1"/>
</dbReference>
<dbReference type="InterPro" id="IPR047641">
    <property type="entry name" value="ABC_transpr_MalK/UgpC-like"/>
</dbReference>
<keyword evidence="4" id="KW-0547">Nucleotide-binding</keyword>
<dbReference type="InterPro" id="IPR003439">
    <property type="entry name" value="ABC_transporter-like_ATP-bd"/>
</dbReference>
<name>A0A934V265_9PROT</name>
<evidence type="ECO:0000256" key="3">
    <source>
        <dbReference type="ARBA" id="ARBA00022475"/>
    </source>
</evidence>
<protein>
    <submittedName>
        <fullName evidence="8">ABC transporter ATP-binding protein</fullName>
    </submittedName>
</protein>
<evidence type="ECO:0000256" key="6">
    <source>
        <dbReference type="ARBA" id="ARBA00023136"/>
    </source>
</evidence>
<dbReference type="PANTHER" id="PTHR43875">
    <property type="entry name" value="MALTODEXTRIN IMPORT ATP-BINDING PROTEIN MSMX"/>
    <property type="match status" value="1"/>
</dbReference>
<keyword evidence="5 8" id="KW-0067">ATP-binding</keyword>
<keyword evidence="3" id="KW-1003">Cell membrane</keyword>
<evidence type="ECO:0000256" key="5">
    <source>
        <dbReference type="ARBA" id="ARBA00022840"/>
    </source>
</evidence>
<dbReference type="PANTHER" id="PTHR43875:SF1">
    <property type="entry name" value="OSMOPROTECTIVE COMPOUNDS UPTAKE ATP-BINDING PROTEIN GGTA"/>
    <property type="match status" value="1"/>
</dbReference>
<dbReference type="GO" id="GO:0016887">
    <property type="term" value="F:ATP hydrolysis activity"/>
    <property type="evidence" value="ECO:0007669"/>
    <property type="project" value="InterPro"/>
</dbReference>
<sequence length="372" mass="41493">MTLTLTNVTKTVAGETHLADISTELHPGGFYILLGPTLAGKTSLMRLMAGLDRPSDGRIEMDGQDVTKTPVRKRNVAMVYQQFINYPSFTVYDNIASPLRRSGVPADQVDQKVREAAETLKMSHLLDRLPGELSGGQQQRTALARAMVKDSDLLLLDEPLVNLDYKLREELRVELREIFARRSAIVVYATTEPEEALIMGGNTLVLDQGRVLQQGPTTEVFRHPASMQVGRSFSDPPMNYALGEVQQDGNGNREAVLAGGIRLPLQDHLSKLRPGRYYFGARASHLYVQRNRNDDLSFKASVTLSEISGSETFIHVDFGEDQDWVCQEEGVHSFELGQQIDVFVNPRDVYAFDTDGWLVASPEREKTRQAAQ</sequence>
<evidence type="ECO:0000256" key="4">
    <source>
        <dbReference type="ARBA" id="ARBA00022741"/>
    </source>
</evidence>
<evidence type="ECO:0000259" key="7">
    <source>
        <dbReference type="PROSITE" id="PS50893"/>
    </source>
</evidence>
<evidence type="ECO:0000313" key="9">
    <source>
        <dbReference type="Proteomes" id="UP000778970"/>
    </source>
</evidence>
<dbReference type="EMBL" id="NRRE01000035">
    <property type="protein sequence ID" value="MBK1699178.1"/>
    <property type="molecule type" value="Genomic_DNA"/>
</dbReference>
<dbReference type="Gene3D" id="3.40.50.300">
    <property type="entry name" value="P-loop containing nucleotide triphosphate hydrolases"/>
    <property type="match status" value="1"/>
</dbReference>
<organism evidence="8 9">
    <name type="scientific">Rhodovibrio salinarum</name>
    <dbReference type="NCBI Taxonomy" id="1087"/>
    <lineage>
        <taxon>Bacteria</taxon>
        <taxon>Pseudomonadati</taxon>
        <taxon>Pseudomonadota</taxon>
        <taxon>Alphaproteobacteria</taxon>
        <taxon>Rhodospirillales</taxon>
        <taxon>Rhodovibrionaceae</taxon>
        <taxon>Rhodovibrio</taxon>
    </lineage>
</organism>
<dbReference type="GO" id="GO:0055052">
    <property type="term" value="C:ATP-binding cassette (ABC) transporter complex, substrate-binding subunit-containing"/>
    <property type="evidence" value="ECO:0007669"/>
    <property type="project" value="TreeGrafter"/>
</dbReference>
<dbReference type="SUPFAM" id="SSF50331">
    <property type="entry name" value="MOP-like"/>
    <property type="match status" value="1"/>
</dbReference>
<dbReference type="Gene3D" id="2.40.50.100">
    <property type="match status" value="1"/>
</dbReference>
<accession>A0A934V265</accession>
<dbReference type="Pfam" id="PF00005">
    <property type="entry name" value="ABC_tran"/>
    <property type="match status" value="1"/>
</dbReference>
<dbReference type="AlphaFoldDB" id="A0A934V265"/>
<keyword evidence="6" id="KW-0472">Membrane</keyword>
<dbReference type="CDD" id="cd03259">
    <property type="entry name" value="ABC_Carb_Solutes_like"/>
    <property type="match status" value="1"/>
</dbReference>
<dbReference type="InterPro" id="IPR027417">
    <property type="entry name" value="P-loop_NTPase"/>
</dbReference>
<comment type="caution">
    <text evidence="8">The sequence shown here is derived from an EMBL/GenBank/DDBJ whole genome shotgun (WGS) entry which is preliminary data.</text>
</comment>
<comment type="similarity">
    <text evidence="1">Belongs to the ABC transporter superfamily.</text>
</comment>
<reference evidence="8" key="1">
    <citation type="submission" date="2017-08" db="EMBL/GenBank/DDBJ databases">
        <authorList>
            <person name="Imhoff J.F."/>
            <person name="Rahn T."/>
            <person name="Kuenzel S."/>
            <person name="Neulinger S.C."/>
        </authorList>
    </citation>
    <scope>NUCLEOTIDE SEQUENCE</scope>
    <source>
        <strain evidence="8">DSM 9154</strain>
    </source>
</reference>
<dbReference type="Pfam" id="PF08402">
    <property type="entry name" value="TOBE_2"/>
    <property type="match status" value="1"/>
</dbReference>
<reference evidence="8" key="2">
    <citation type="journal article" date="2020" name="Microorganisms">
        <title>Osmotic Adaptation and Compatible Solute Biosynthesis of Phototrophic Bacteria as Revealed from Genome Analyses.</title>
        <authorList>
            <person name="Imhoff J.F."/>
            <person name="Rahn T."/>
            <person name="Kunzel S."/>
            <person name="Keller A."/>
            <person name="Neulinger S.C."/>
        </authorList>
    </citation>
    <scope>NUCLEOTIDE SEQUENCE</scope>
    <source>
        <strain evidence="8">DSM 9154</strain>
    </source>
</reference>
<dbReference type="InterPro" id="IPR012340">
    <property type="entry name" value="NA-bd_OB-fold"/>
</dbReference>
<dbReference type="SMART" id="SM00382">
    <property type="entry name" value="AAA"/>
    <property type="match status" value="1"/>
</dbReference>
<dbReference type="SUPFAM" id="SSF52540">
    <property type="entry name" value="P-loop containing nucleoside triphosphate hydrolases"/>
    <property type="match status" value="1"/>
</dbReference>
<evidence type="ECO:0000256" key="1">
    <source>
        <dbReference type="ARBA" id="ARBA00005417"/>
    </source>
</evidence>
<keyword evidence="9" id="KW-1185">Reference proteome</keyword>
<gene>
    <name evidence="8" type="ORF">CKO21_18185</name>
</gene>
<dbReference type="InterPro" id="IPR015853">
    <property type="entry name" value="ABC_transpr_FbpC"/>
</dbReference>
<dbReference type="GO" id="GO:0005524">
    <property type="term" value="F:ATP binding"/>
    <property type="evidence" value="ECO:0007669"/>
    <property type="project" value="UniProtKB-KW"/>
</dbReference>
<evidence type="ECO:0000313" key="8">
    <source>
        <dbReference type="EMBL" id="MBK1699178.1"/>
    </source>
</evidence>
<dbReference type="InterPro" id="IPR008995">
    <property type="entry name" value="Mo/tungstate-bd_C_term_dom"/>
</dbReference>
<dbReference type="InterPro" id="IPR013611">
    <property type="entry name" value="Transp-assoc_OB_typ2"/>
</dbReference>
<feature type="domain" description="ABC transporter" evidence="7">
    <location>
        <begin position="3"/>
        <end position="233"/>
    </location>
</feature>
<keyword evidence="2" id="KW-0813">Transport</keyword>
<dbReference type="Proteomes" id="UP000778970">
    <property type="component" value="Unassembled WGS sequence"/>
</dbReference>
<dbReference type="InterPro" id="IPR003593">
    <property type="entry name" value="AAA+_ATPase"/>
</dbReference>
<dbReference type="RefSeq" id="WP_027289738.1">
    <property type="nucleotide sequence ID" value="NZ_NRRE01000035.1"/>
</dbReference>
<evidence type="ECO:0000256" key="2">
    <source>
        <dbReference type="ARBA" id="ARBA00022448"/>
    </source>
</evidence>